<reference evidence="18 19" key="1">
    <citation type="submission" date="2021-10" db="EMBL/GenBank/DDBJ databases">
        <authorList>
            <person name="Grouzdev D.S."/>
            <person name="Pantiukh K.S."/>
            <person name="Krutkina M.S."/>
        </authorList>
    </citation>
    <scope>NUCLEOTIDE SEQUENCE [LARGE SCALE GENOMIC DNA]</scope>
    <source>
        <strain evidence="18 19">Z-7514</strain>
    </source>
</reference>
<evidence type="ECO:0000256" key="4">
    <source>
        <dbReference type="ARBA" id="ARBA00022553"/>
    </source>
</evidence>
<dbReference type="PROSITE" id="PS50109">
    <property type="entry name" value="HIS_KIN"/>
    <property type="match status" value="1"/>
</dbReference>
<keyword evidence="8 18" id="KW-0418">Kinase</keyword>
<evidence type="ECO:0000256" key="10">
    <source>
        <dbReference type="ARBA" id="ARBA00022989"/>
    </source>
</evidence>
<evidence type="ECO:0000256" key="14">
    <source>
        <dbReference type="SAM" id="Phobius"/>
    </source>
</evidence>
<dbReference type="Gene3D" id="6.10.340.10">
    <property type="match status" value="1"/>
</dbReference>
<keyword evidence="12 14" id="KW-0472">Membrane</keyword>
<dbReference type="GO" id="GO:0007234">
    <property type="term" value="P:osmosensory signaling via phosphorelay pathway"/>
    <property type="evidence" value="ECO:0007669"/>
    <property type="project" value="TreeGrafter"/>
</dbReference>
<dbReference type="PANTHER" id="PTHR42878">
    <property type="entry name" value="TWO-COMPONENT HISTIDINE KINASE"/>
    <property type="match status" value="1"/>
</dbReference>
<evidence type="ECO:0000259" key="16">
    <source>
        <dbReference type="PROSITE" id="PS50112"/>
    </source>
</evidence>
<protein>
    <recommendedName>
        <fullName evidence="3">histidine kinase</fullName>
        <ecNumber evidence="3">2.7.13.3</ecNumber>
    </recommendedName>
</protein>
<keyword evidence="9" id="KW-0067">ATP-binding</keyword>
<dbReference type="GO" id="GO:0005524">
    <property type="term" value="F:ATP binding"/>
    <property type="evidence" value="ECO:0007669"/>
    <property type="project" value="UniProtKB-KW"/>
</dbReference>
<dbReference type="InterPro" id="IPR050351">
    <property type="entry name" value="BphY/WalK/GraS-like"/>
</dbReference>
<dbReference type="Gene3D" id="1.10.287.130">
    <property type="match status" value="1"/>
</dbReference>
<evidence type="ECO:0000256" key="1">
    <source>
        <dbReference type="ARBA" id="ARBA00000085"/>
    </source>
</evidence>
<dbReference type="RefSeq" id="WP_229345830.1">
    <property type="nucleotide sequence ID" value="NZ_JAJFAT010000010.1"/>
</dbReference>
<dbReference type="Pfam" id="PF00512">
    <property type="entry name" value="HisKA"/>
    <property type="match status" value="1"/>
</dbReference>
<keyword evidence="10 14" id="KW-1133">Transmembrane helix</keyword>
<keyword evidence="5" id="KW-0808">Transferase</keyword>
<dbReference type="PANTHER" id="PTHR42878:SF7">
    <property type="entry name" value="SENSOR HISTIDINE KINASE GLRK"/>
    <property type="match status" value="1"/>
</dbReference>
<feature type="domain" description="HAMP" evidence="17">
    <location>
        <begin position="192"/>
        <end position="244"/>
    </location>
</feature>
<dbReference type="FunFam" id="3.30.565.10:FF:000006">
    <property type="entry name" value="Sensor histidine kinase WalK"/>
    <property type="match status" value="1"/>
</dbReference>
<dbReference type="InterPro" id="IPR003661">
    <property type="entry name" value="HisK_dim/P_dom"/>
</dbReference>
<dbReference type="SMART" id="SM00304">
    <property type="entry name" value="HAMP"/>
    <property type="match status" value="1"/>
</dbReference>
<accession>A0AAW4X0B9</accession>
<evidence type="ECO:0000313" key="18">
    <source>
        <dbReference type="EMBL" id="MCC3145240.1"/>
    </source>
</evidence>
<evidence type="ECO:0000256" key="12">
    <source>
        <dbReference type="ARBA" id="ARBA00023136"/>
    </source>
</evidence>
<evidence type="ECO:0000256" key="13">
    <source>
        <dbReference type="SAM" id="Coils"/>
    </source>
</evidence>
<evidence type="ECO:0000259" key="17">
    <source>
        <dbReference type="PROSITE" id="PS50885"/>
    </source>
</evidence>
<dbReference type="InterPro" id="IPR004358">
    <property type="entry name" value="Sig_transdc_His_kin-like_C"/>
</dbReference>
<feature type="transmembrane region" description="Helical" evidence="14">
    <location>
        <begin position="171"/>
        <end position="190"/>
    </location>
</feature>
<dbReference type="InterPro" id="IPR036890">
    <property type="entry name" value="HATPase_C_sf"/>
</dbReference>
<sequence length="601" mass="68812">MIIKNWKSNSLFTKLLFRFIVLALILISVFGFIMIYYLEDFFFNSKENEVLSNLNEIKADLEEPLLRADDDEVNQILNLTARMNRGQIWLTDRTGNILYSYPSPEDEQVNIEGFANIFDNKILSSRVEPEGFDNPMVLNAISMEAGNEQYGLLFFSSVDGITSTINQVKQIMLYLSVFSAFLALLIAYLWSKSIAKPLKNITTAAEEISRGNFTELPAEQNTRELKNLAISINNMSRKLKKNLNNLREEKNKLNHILSGMDEGVLALNKERKIILLNDAFKKLFAVDGEESAGLLDQYRTEGENLSEENLSDIIPNREIMDFIESTIADQESKVMELKLQTPEEKYLLIHSTAIFRGDEFWGVVLIFQDISERWRFEKLQNDFVANVSHELKTPLSSIRGAAEVVFDGAVSSEKAKNKYLNMIIKEANHLEKMVNNILSLSELKSDSLNKIEVEFSDFVYNLSQNYREVNNIKQNFKYEIEKDIRLKVDSDKIKRVIINLLDNAVKYSPDQGEIKLKLKDLGSQIKFAIEDQGPGIPDAEAKNIWERFYKINKKDYNNKKSGSGLGLAIAKDIIELHGGEIYQKNTETGSEFVFLLNKDKE</sequence>
<dbReference type="AlphaFoldDB" id="A0AAW4X0B9"/>
<dbReference type="Pfam" id="PF00672">
    <property type="entry name" value="HAMP"/>
    <property type="match status" value="1"/>
</dbReference>
<evidence type="ECO:0000256" key="3">
    <source>
        <dbReference type="ARBA" id="ARBA00012438"/>
    </source>
</evidence>
<evidence type="ECO:0000256" key="7">
    <source>
        <dbReference type="ARBA" id="ARBA00022741"/>
    </source>
</evidence>
<comment type="caution">
    <text evidence="18">The sequence shown here is derived from an EMBL/GenBank/DDBJ whole genome shotgun (WGS) entry which is preliminary data.</text>
</comment>
<evidence type="ECO:0000256" key="11">
    <source>
        <dbReference type="ARBA" id="ARBA00023012"/>
    </source>
</evidence>
<evidence type="ECO:0000256" key="8">
    <source>
        <dbReference type="ARBA" id="ARBA00022777"/>
    </source>
</evidence>
<evidence type="ECO:0000256" key="5">
    <source>
        <dbReference type="ARBA" id="ARBA00022679"/>
    </source>
</evidence>
<organism evidence="18 19">
    <name type="scientific">Halanaerobium polyolivorans</name>
    <dbReference type="NCBI Taxonomy" id="2886943"/>
    <lineage>
        <taxon>Bacteria</taxon>
        <taxon>Bacillati</taxon>
        <taxon>Bacillota</taxon>
        <taxon>Clostridia</taxon>
        <taxon>Halanaerobiales</taxon>
        <taxon>Halanaerobiaceae</taxon>
        <taxon>Halanaerobium</taxon>
    </lineage>
</organism>
<dbReference type="GO" id="GO:0030295">
    <property type="term" value="F:protein kinase activator activity"/>
    <property type="evidence" value="ECO:0007669"/>
    <property type="project" value="TreeGrafter"/>
</dbReference>
<comment type="catalytic activity">
    <reaction evidence="1">
        <text>ATP + protein L-histidine = ADP + protein N-phospho-L-histidine.</text>
        <dbReference type="EC" id="2.7.13.3"/>
    </reaction>
</comment>
<evidence type="ECO:0000256" key="6">
    <source>
        <dbReference type="ARBA" id="ARBA00022692"/>
    </source>
</evidence>
<feature type="domain" description="Histidine kinase" evidence="15">
    <location>
        <begin position="386"/>
        <end position="600"/>
    </location>
</feature>
<dbReference type="SUPFAM" id="SSF47384">
    <property type="entry name" value="Homodimeric domain of signal transducing histidine kinase"/>
    <property type="match status" value="1"/>
</dbReference>
<dbReference type="Gene3D" id="3.30.450.20">
    <property type="entry name" value="PAS domain"/>
    <property type="match status" value="1"/>
</dbReference>
<dbReference type="CDD" id="cd00075">
    <property type="entry name" value="HATPase"/>
    <property type="match status" value="1"/>
</dbReference>
<dbReference type="InterPro" id="IPR003660">
    <property type="entry name" value="HAMP_dom"/>
</dbReference>
<dbReference type="InterPro" id="IPR036097">
    <property type="entry name" value="HisK_dim/P_sf"/>
</dbReference>
<feature type="domain" description="PAS" evidence="16">
    <location>
        <begin position="249"/>
        <end position="293"/>
    </location>
</feature>
<dbReference type="GO" id="GO:0000155">
    <property type="term" value="F:phosphorelay sensor kinase activity"/>
    <property type="evidence" value="ECO:0007669"/>
    <property type="project" value="InterPro"/>
</dbReference>
<keyword evidence="11" id="KW-0902">Two-component regulatory system</keyword>
<dbReference type="CDD" id="cd00082">
    <property type="entry name" value="HisKA"/>
    <property type="match status" value="1"/>
</dbReference>
<feature type="transmembrane region" description="Helical" evidence="14">
    <location>
        <begin position="15"/>
        <end position="38"/>
    </location>
</feature>
<dbReference type="GO" id="GO:0000156">
    <property type="term" value="F:phosphorelay response regulator activity"/>
    <property type="evidence" value="ECO:0007669"/>
    <property type="project" value="TreeGrafter"/>
</dbReference>
<dbReference type="SUPFAM" id="SSF55874">
    <property type="entry name" value="ATPase domain of HSP90 chaperone/DNA topoisomerase II/histidine kinase"/>
    <property type="match status" value="1"/>
</dbReference>
<dbReference type="GO" id="GO:0016020">
    <property type="term" value="C:membrane"/>
    <property type="evidence" value="ECO:0007669"/>
    <property type="project" value="UniProtKB-SubCell"/>
</dbReference>
<dbReference type="SMART" id="SM00387">
    <property type="entry name" value="HATPase_c"/>
    <property type="match status" value="1"/>
</dbReference>
<evidence type="ECO:0000256" key="9">
    <source>
        <dbReference type="ARBA" id="ARBA00022840"/>
    </source>
</evidence>
<keyword evidence="19" id="KW-1185">Reference proteome</keyword>
<dbReference type="SUPFAM" id="SSF158472">
    <property type="entry name" value="HAMP domain-like"/>
    <property type="match status" value="1"/>
</dbReference>
<dbReference type="PRINTS" id="PR00344">
    <property type="entry name" value="BCTRLSENSOR"/>
</dbReference>
<evidence type="ECO:0000313" key="19">
    <source>
        <dbReference type="Proteomes" id="UP001199296"/>
    </source>
</evidence>
<feature type="coiled-coil region" evidence="13">
    <location>
        <begin position="218"/>
        <end position="256"/>
    </location>
</feature>
<evidence type="ECO:0000259" key="15">
    <source>
        <dbReference type="PROSITE" id="PS50109"/>
    </source>
</evidence>
<dbReference type="InterPro" id="IPR005467">
    <property type="entry name" value="His_kinase_dom"/>
</dbReference>
<dbReference type="InterPro" id="IPR003594">
    <property type="entry name" value="HATPase_dom"/>
</dbReference>
<dbReference type="SUPFAM" id="SSF55785">
    <property type="entry name" value="PYP-like sensor domain (PAS domain)"/>
    <property type="match status" value="1"/>
</dbReference>
<evidence type="ECO:0000256" key="2">
    <source>
        <dbReference type="ARBA" id="ARBA00004141"/>
    </source>
</evidence>
<keyword evidence="7" id="KW-0547">Nucleotide-binding</keyword>
<dbReference type="Proteomes" id="UP001199296">
    <property type="component" value="Unassembled WGS sequence"/>
</dbReference>
<dbReference type="EC" id="2.7.13.3" evidence="3"/>
<dbReference type="SMART" id="SM00388">
    <property type="entry name" value="HisKA"/>
    <property type="match status" value="1"/>
</dbReference>
<dbReference type="CDD" id="cd00130">
    <property type="entry name" value="PAS"/>
    <property type="match status" value="1"/>
</dbReference>
<comment type="subcellular location">
    <subcellularLocation>
        <location evidence="2">Membrane</location>
        <topology evidence="2">Multi-pass membrane protein</topology>
    </subcellularLocation>
</comment>
<keyword evidence="13" id="KW-0175">Coiled coil</keyword>
<keyword evidence="4" id="KW-0597">Phosphoprotein</keyword>
<dbReference type="CDD" id="cd06225">
    <property type="entry name" value="HAMP"/>
    <property type="match status" value="1"/>
</dbReference>
<dbReference type="InterPro" id="IPR035965">
    <property type="entry name" value="PAS-like_dom_sf"/>
</dbReference>
<dbReference type="Gene3D" id="3.30.565.10">
    <property type="entry name" value="Histidine kinase-like ATPase, C-terminal domain"/>
    <property type="match status" value="1"/>
</dbReference>
<dbReference type="EMBL" id="JAJFAT010000010">
    <property type="protein sequence ID" value="MCC3145240.1"/>
    <property type="molecule type" value="Genomic_DNA"/>
</dbReference>
<dbReference type="InterPro" id="IPR000014">
    <property type="entry name" value="PAS"/>
</dbReference>
<proteinExistence type="predicted"/>
<gene>
    <name evidence="18" type="ORF">LJ207_07875</name>
</gene>
<keyword evidence="6 14" id="KW-0812">Transmembrane</keyword>
<dbReference type="FunFam" id="1.10.287.130:FF:000001">
    <property type="entry name" value="Two-component sensor histidine kinase"/>
    <property type="match status" value="1"/>
</dbReference>
<dbReference type="PROSITE" id="PS50112">
    <property type="entry name" value="PAS"/>
    <property type="match status" value="1"/>
</dbReference>
<dbReference type="Pfam" id="PF02518">
    <property type="entry name" value="HATPase_c"/>
    <property type="match status" value="1"/>
</dbReference>
<dbReference type="PROSITE" id="PS50885">
    <property type="entry name" value="HAMP"/>
    <property type="match status" value="1"/>
</dbReference>
<name>A0AAW4X0B9_9FIRM</name>